<sequence length="271" mass="31352">MKKETYHQILIRKAVPGGLNLLGEGFIFQEDNDPKHSSNLCRSYLDKKEKLCVLKRMVWPPQSPDLNPIEQVWDFVKSRLEESNKVTKRTIWTELEKAWRQVTPELAKKIYQCNARWVQGNELDEVNVIEEVNISDDDDDAATDDDVHCVEDEPHTYVDELDEVNEIEEVYRNDFNGDGNKTICIAFQQNTDTVAVAAAEIFQLESLAEQVLQLFPGYSFSVIVEDLRQTRSIDLTVENISEDRLLHTLHSFQQEPSYNASLKNRSLLRHL</sequence>
<feature type="domain" description="CUE" evidence="1">
    <location>
        <begin position="203"/>
        <end position="245"/>
    </location>
</feature>
<dbReference type="AlphaFoldDB" id="A0A8J2RH80"/>
<dbReference type="PROSITE" id="PS51140">
    <property type="entry name" value="CUE"/>
    <property type="match status" value="1"/>
</dbReference>
<reference evidence="2" key="1">
    <citation type="submission" date="2021-11" db="EMBL/GenBank/DDBJ databases">
        <authorList>
            <person name="Schell T."/>
        </authorList>
    </citation>
    <scope>NUCLEOTIDE SEQUENCE</scope>
    <source>
        <strain evidence="2">M5</strain>
    </source>
</reference>
<dbReference type="OrthoDB" id="6368480at2759"/>
<dbReference type="CDD" id="cd14421">
    <property type="entry name" value="CUE_AMFR"/>
    <property type="match status" value="1"/>
</dbReference>
<evidence type="ECO:0000313" key="3">
    <source>
        <dbReference type="Proteomes" id="UP000789390"/>
    </source>
</evidence>
<evidence type="ECO:0000259" key="1">
    <source>
        <dbReference type="PROSITE" id="PS51140"/>
    </source>
</evidence>
<organism evidence="2 3">
    <name type="scientific">Daphnia galeata</name>
    <dbReference type="NCBI Taxonomy" id="27404"/>
    <lineage>
        <taxon>Eukaryota</taxon>
        <taxon>Metazoa</taxon>
        <taxon>Ecdysozoa</taxon>
        <taxon>Arthropoda</taxon>
        <taxon>Crustacea</taxon>
        <taxon>Branchiopoda</taxon>
        <taxon>Diplostraca</taxon>
        <taxon>Cladocera</taxon>
        <taxon>Anomopoda</taxon>
        <taxon>Daphniidae</taxon>
        <taxon>Daphnia</taxon>
    </lineage>
</organism>
<accession>A0A8J2RH80</accession>
<dbReference type="Gene3D" id="3.30.420.10">
    <property type="entry name" value="Ribonuclease H-like superfamily/Ribonuclease H"/>
    <property type="match status" value="1"/>
</dbReference>
<dbReference type="SMART" id="SM00546">
    <property type="entry name" value="CUE"/>
    <property type="match status" value="1"/>
</dbReference>
<dbReference type="Pfam" id="PF02845">
    <property type="entry name" value="CUE"/>
    <property type="match status" value="1"/>
</dbReference>
<dbReference type="EMBL" id="CAKKLH010000074">
    <property type="protein sequence ID" value="CAH0102148.1"/>
    <property type="molecule type" value="Genomic_DNA"/>
</dbReference>
<keyword evidence="3" id="KW-1185">Reference proteome</keyword>
<dbReference type="Proteomes" id="UP000789390">
    <property type="component" value="Unassembled WGS sequence"/>
</dbReference>
<dbReference type="Gene3D" id="1.10.8.10">
    <property type="entry name" value="DNA helicase RuvA subunit, C-terminal domain"/>
    <property type="match status" value="1"/>
</dbReference>
<name>A0A8J2RH80_9CRUS</name>
<dbReference type="InterPro" id="IPR038717">
    <property type="entry name" value="Tc1-like_DDE_dom"/>
</dbReference>
<protein>
    <recommendedName>
        <fullName evidence="1">CUE domain-containing protein</fullName>
    </recommendedName>
</protein>
<dbReference type="GO" id="GO:0003676">
    <property type="term" value="F:nucleic acid binding"/>
    <property type="evidence" value="ECO:0007669"/>
    <property type="project" value="InterPro"/>
</dbReference>
<dbReference type="InterPro" id="IPR003892">
    <property type="entry name" value="CUE"/>
</dbReference>
<dbReference type="GO" id="GO:0043130">
    <property type="term" value="F:ubiquitin binding"/>
    <property type="evidence" value="ECO:0007669"/>
    <property type="project" value="InterPro"/>
</dbReference>
<gene>
    <name evidence="2" type="ORF">DGAL_LOCUS4537</name>
</gene>
<comment type="caution">
    <text evidence="2">The sequence shown here is derived from an EMBL/GenBank/DDBJ whole genome shotgun (WGS) entry which is preliminary data.</text>
</comment>
<dbReference type="Pfam" id="PF13358">
    <property type="entry name" value="DDE_3"/>
    <property type="match status" value="1"/>
</dbReference>
<dbReference type="InterPro" id="IPR036397">
    <property type="entry name" value="RNaseH_sf"/>
</dbReference>
<proteinExistence type="predicted"/>
<evidence type="ECO:0000313" key="2">
    <source>
        <dbReference type="EMBL" id="CAH0102148.1"/>
    </source>
</evidence>